<accession>A0A511ZEP2</accession>
<dbReference type="InterPro" id="IPR011044">
    <property type="entry name" value="Quino_amine_DH_bsu"/>
</dbReference>
<feature type="transmembrane region" description="Helical" evidence="1">
    <location>
        <begin position="436"/>
        <end position="457"/>
    </location>
</feature>
<dbReference type="Proteomes" id="UP000321558">
    <property type="component" value="Unassembled WGS sequence"/>
</dbReference>
<gene>
    <name evidence="2" type="ORF">OSO01_06570</name>
</gene>
<dbReference type="OrthoDB" id="3823543at2"/>
<evidence type="ECO:0000256" key="1">
    <source>
        <dbReference type="SAM" id="Phobius"/>
    </source>
</evidence>
<keyword evidence="1" id="KW-1133">Transmembrane helix</keyword>
<dbReference type="SUPFAM" id="SSF50969">
    <property type="entry name" value="YVTN repeat-like/Quinoprotein amine dehydrogenase"/>
    <property type="match status" value="1"/>
</dbReference>
<keyword evidence="3" id="KW-1185">Reference proteome</keyword>
<evidence type="ECO:0000313" key="3">
    <source>
        <dbReference type="Proteomes" id="UP000321558"/>
    </source>
</evidence>
<reference evidence="2 3" key="1">
    <citation type="submission" date="2019-07" db="EMBL/GenBank/DDBJ databases">
        <title>Whole genome shotgun sequence of Oceanobacillus sojae NBRC 105379.</title>
        <authorList>
            <person name="Hosoyama A."/>
            <person name="Uohara A."/>
            <person name="Ohji S."/>
            <person name="Ichikawa N."/>
        </authorList>
    </citation>
    <scope>NUCLEOTIDE SEQUENCE [LARGE SCALE GENOMIC DNA]</scope>
    <source>
        <strain evidence="2 3">NBRC 105379</strain>
    </source>
</reference>
<dbReference type="EMBL" id="BJYM01000002">
    <property type="protein sequence ID" value="GEN85918.1"/>
    <property type="molecule type" value="Genomic_DNA"/>
</dbReference>
<comment type="caution">
    <text evidence="2">The sequence shown here is derived from an EMBL/GenBank/DDBJ whole genome shotgun (WGS) entry which is preliminary data.</text>
</comment>
<keyword evidence="1" id="KW-0472">Membrane</keyword>
<protein>
    <submittedName>
        <fullName evidence="2">Uncharacterized protein</fullName>
    </submittedName>
</protein>
<keyword evidence="1" id="KW-0812">Transmembrane</keyword>
<feature type="transmembrane region" description="Helical" evidence="1">
    <location>
        <begin position="12"/>
        <end position="34"/>
    </location>
</feature>
<sequence length="545" mass="62697">MAKKQKNNTSFSKGWIFFSIPFLIPFIIIGFMFFKGYTEFQPEKEQIDQLIHEAETLGENVNEILEYYILPNGHGLTARSTDGTILLEEVDPDANTIVQTEQLNSDIFMRSFVSYQKDGLVFITKADDNSIIKGYYYESGKELKELDIPEIHADGYLESHVLSHQGTIYLLGKKGDGSFSLYSIHELQLEEINLTENEQIVDLVDAKLYYSSTFTDLLPAVELSLYDQSQFMLTLSPKAEERFLIPEAMSFWETEEEAVSQLYQGKESTVIRIADNQLVQYDIHTHTVQNEIPTPEPIYYPSLFQIDTNLTLVIGRESVDESSALIGYVFNQSGEELVVDLTERLQEQSFDYNNDAFFAQVTEEELYIASDRAAISVNLADPSVSEWLTPELVEKSYLSLAEEKQQQAEKLTQDSDTFSKDRLLQYIREDSAGQTFTIIITFWVGIPLLIMIIIFIISKLSKWKRKRILNNGGIKVQAKIMQINQTGTYINEQPQVRMKVQFTYQHDLIQREVKQVVSLLYPPRPGDFVDLLYDPRSGKVYLWRD</sequence>
<name>A0A511ZEP2_9BACI</name>
<evidence type="ECO:0000313" key="2">
    <source>
        <dbReference type="EMBL" id="GEN85918.1"/>
    </source>
</evidence>
<proteinExistence type="predicted"/>
<dbReference type="RefSeq" id="WP_147208663.1">
    <property type="nucleotide sequence ID" value="NZ_BJYM01000002.1"/>
</dbReference>
<organism evidence="2 3">
    <name type="scientific">Oceanobacillus sojae</name>
    <dbReference type="NCBI Taxonomy" id="582851"/>
    <lineage>
        <taxon>Bacteria</taxon>
        <taxon>Bacillati</taxon>
        <taxon>Bacillota</taxon>
        <taxon>Bacilli</taxon>
        <taxon>Bacillales</taxon>
        <taxon>Bacillaceae</taxon>
        <taxon>Oceanobacillus</taxon>
    </lineage>
</organism>
<dbReference type="AlphaFoldDB" id="A0A511ZEP2"/>